<dbReference type="PANTHER" id="PTHR32282:SF15">
    <property type="entry name" value="PENICILLIN-BINDING PROTEIN 1C"/>
    <property type="match status" value="1"/>
</dbReference>
<organism evidence="16 17">
    <name type="scientific">Arcicella aquatica</name>
    <dbReference type="NCBI Taxonomy" id="217141"/>
    <lineage>
        <taxon>Bacteria</taxon>
        <taxon>Pseudomonadati</taxon>
        <taxon>Bacteroidota</taxon>
        <taxon>Cytophagia</taxon>
        <taxon>Cytophagales</taxon>
        <taxon>Flectobacillaceae</taxon>
        <taxon>Arcicella</taxon>
    </lineage>
</organism>
<feature type="domain" description="Penicillin-binding protein transpeptidase" evidence="13">
    <location>
        <begin position="308"/>
        <end position="549"/>
    </location>
</feature>
<dbReference type="InterPro" id="IPR001264">
    <property type="entry name" value="Glyco_trans_51"/>
</dbReference>
<dbReference type="InterPro" id="IPR050396">
    <property type="entry name" value="Glycosyltr_51/Transpeptidase"/>
</dbReference>
<evidence type="ECO:0000256" key="11">
    <source>
        <dbReference type="ARBA" id="ARBA00049902"/>
    </source>
</evidence>
<keyword evidence="12" id="KW-1133">Transmembrane helix</keyword>
<evidence type="ECO:0000256" key="3">
    <source>
        <dbReference type="ARBA" id="ARBA00007739"/>
    </source>
</evidence>
<evidence type="ECO:0000259" key="15">
    <source>
        <dbReference type="Pfam" id="PF06832"/>
    </source>
</evidence>
<keyword evidence="5" id="KW-0645">Protease</keyword>
<keyword evidence="7" id="KW-0808">Transferase</keyword>
<comment type="similarity">
    <text evidence="3">In the N-terminal section; belongs to the glycosyltransferase 51 family.</text>
</comment>
<evidence type="ECO:0000313" key="17">
    <source>
        <dbReference type="Proteomes" id="UP001304671"/>
    </source>
</evidence>
<accession>A0ABU5QSF1</accession>
<keyword evidence="9" id="KW-0511">Multifunctional enzyme</keyword>
<feature type="domain" description="Glycosyl transferase family 51" evidence="14">
    <location>
        <begin position="53"/>
        <end position="228"/>
    </location>
</feature>
<dbReference type="Pfam" id="PF00912">
    <property type="entry name" value="Transgly"/>
    <property type="match status" value="1"/>
</dbReference>
<sequence length="775" mass="88226">MFKQKIKKAFQRIIKTKFFKGIATLFMLFILLDLFFPFKINPNYSTLITDSDGKLLHAFLNKTDKWRMETELTEITPTLEKAIVFKEDRWFRWHFGVNPFAVMRAGARNIFTGRRTSGASTITMQVVRLLHPQKRTYFNKFIEIFRAIQLEFHYSKDEILQFYINLVPYGSNIEGLKSASILYFQKSPNVLSLAEVTALTIIPNRPSSLRLGTNNAFILQERNRWLQNFKDAALFNKQDIEDAINEPLNVTRHEAPHLAPHLSLRLKQENPTQSIIKTVLVRHKQLTIENIVQNYVSRLYAMNIHNAAVMVINNKTHQVEAYIGSADFNNPIDGGQVDGIRAIRSPGSTLKPLLYATAFDKGIITPKTAINDVPTNFGGFEPENFDKLFHGKITIEYALANSLNIPAVKMLKEISTPVLVDKLKKSDFQTVKKNSSKLGLSLVLGGCGVTLEELTNLFSAFANEGNFQKATYSLKSKETPRVKNEIISKESSYLITQILSQITRPDLPNNYDYTYRMPKIAWKTGTSFGKKDAWSIGYNAHYTIGVWIGNFSGEGVPELSGANIATPLLFDIFNTVDYNSSSKWFKAPENIAYRKVCAESGDVPNEFCTHQIVDYYIPSVSKMTKCQHAKYIFISADQKISYCSHCLPDDGAIKKLYPNYAPELLSWYESKHILYEKIPPHNPKCERVFNTDAPQIVYPVDGSEYFLAKNENQKLMLNCQVGNEVKTVYWYINDKLLQKASPNAEVFFTPQAGKIKISCSDDKGRNADIYVKVIY</sequence>
<reference evidence="16 17" key="1">
    <citation type="submission" date="2023-12" db="EMBL/GenBank/DDBJ databases">
        <title>Novel species of the genus Arcicella isolated from rivers.</title>
        <authorList>
            <person name="Lu H."/>
        </authorList>
    </citation>
    <scope>NUCLEOTIDE SEQUENCE [LARGE SCALE GENOMIC DNA]</scope>
    <source>
        <strain evidence="16 17">LMG 21963</strain>
    </source>
</reference>
<evidence type="ECO:0000259" key="14">
    <source>
        <dbReference type="Pfam" id="PF00912"/>
    </source>
</evidence>
<evidence type="ECO:0000256" key="4">
    <source>
        <dbReference type="ARBA" id="ARBA00022645"/>
    </source>
</evidence>
<evidence type="ECO:0000259" key="13">
    <source>
        <dbReference type="Pfam" id="PF00905"/>
    </source>
</evidence>
<dbReference type="InterPro" id="IPR023346">
    <property type="entry name" value="Lysozyme-like_dom_sf"/>
</dbReference>
<dbReference type="InterPro" id="IPR009647">
    <property type="entry name" value="PBP_C"/>
</dbReference>
<comment type="catalytic activity">
    <reaction evidence="11">
        <text>[GlcNAc-(1-&gt;4)-Mur2Ac(oyl-L-Ala-gamma-D-Glu-L-Lys-D-Ala-D-Ala)](n)-di-trans,octa-cis-undecaprenyl diphosphate + beta-D-GlcNAc-(1-&gt;4)-Mur2Ac(oyl-L-Ala-gamma-D-Glu-L-Lys-D-Ala-D-Ala)-di-trans,octa-cis-undecaprenyl diphosphate = [GlcNAc-(1-&gt;4)-Mur2Ac(oyl-L-Ala-gamma-D-Glu-L-Lys-D-Ala-D-Ala)](n+1)-di-trans,octa-cis-undecaprenyl diphosphate + di-trans,octa-cis-undecaprenyl diphosphate + H(+)</text>
        <dbReference type="Rhea" id="RHEA:23708"/>
        <dbReference type="Rhea" id="RHEA-COMP:9602"/>
        <dbReference type="Rhea" id="RHEA-COMP:9603"/>
        <dbReference type="ChEBI" id="CHEBI:15378"/>
        <dbReference type="ChEBI" id="CHEBI:58405"/>
        <dbReference type="ChEBI" id="CHEBI:60033"/>
        <dbReference type="ChEBI" id="CHEBI:78435"/>
        <dbReference type="EC" id="2.4.99.28"/>
    </reaction>
</comment>
<comment type="pathway">
    <text evidence="1">Cell wall biogenesis; peptidoglycan biosynthesis.</text>
</comment>
<keyword evidence="8" id="KW-0378">Hydrolase</keyword>
<dbReference type="Gene3D" id="3.40.710.10">
    <property type="entry name" value="DD-peptidase/beta-lactamase superfamily"/>
    <property type="match status" value="1"/>
</dbReference>
<dbReference type="Gene3D" id="1.10.3810.10">
    <property type="entry name" value="Biosynthetic peptidoglycan transglycosylase-like"/>
    <property type="match status" value="1"/>
</dbReference>
<dbReference type="EMBL" id="JAYFUL010000036">
    <property type="protein sequence ID" value="MEA5259739.1"/>
    <property type="molecule type" value="Genomic_DNA"/>
</dbReference>
<dbReference type="NCBIfam" id="TIGR02073">
    <property type="entry name" value="PBP_1c"/>
    <property type="match status" value="1"/>
</dbReference>
<dbReference type="SUPFAM" id="SSF56601">
    <property type="entry name" value="beta-lactamase/transpeptidase-like"/>
    <property type="match status" value="1"/>
</dbReference>
<evidence type="ECO:0000256" key="8">
    <source>
        <dbReference type="ARBA" id="ARBA00022801"/>
    </source>
</evidence>
<keyword evidence="17" id="KW-1185">Reference proteome</keyword>
<dbReference type="InterPro" id="IPR011815">
    <property type="entry name" value="PBP_1c"/>
</dbReference>
<dbReference type="PANTHER" id="PTHR32282">
    <property type="entry name" value="BINDING PROTEIN TRANSPEPTIDASE, PUTATIVE-RELATED"/>
    <property type="match status" value="1"/>
</dbReference>
<dbReference type="InterPro" id="IPR036950">
    <property type="entry name" value="PBP_transglycosylase"/>
</dbReference>
<evidence type="ECO:0000256" key="2">
    <source>
        <dbReference type="ARBA" id="ARBA00007090"/>
    </source>
</evidence>
<evidence type="ECO:0000256" key="5">
    <source>
        <dbReference type="ARBA" id="ARBA00022670"/>
    </source>
</evidence>
<gene>
    <name evidence="16" type="primary">pbpC</name>
    <name evidence="16" type="ORF">VB264_18225</name>
</gene>
<dbReference type="Proteomes" id="UP001304671">
    <property type="component" value="Unassembled WGS sequence"/>
</dbReference>
<comment type="caution">
    <text evidence="16">The sequence shown here is derived from an EMBL/GenBank/DDBJ whole genome shotgun (WGS) entry which is preliminary data.</text>
</comment>
<keyword evidence="4" id="KW-0121">Carboxypeptidase</keyword>
<evidence type="ECO:0000256" key="12">
    <source>
        <dbReference type="SAM" id="Phobius"/>
    </source>
</evidence>
<dbReference type="InterPro" id="IPR012338">
    <property type="entry name" value="Beta-lactam/transpept-like"/>
</dbReference>
<dbReference type="Pfam" id="PF06832">
    <property type="entry name" value="BiPBP_C"/>
    <property type="match status" value="1"/>
</dbReference>
<dbReference type="SUPFAM" id="SSF53955">
    <property type="entry name" value="Lysozyme-like"/>
    <property type="match status" value="1"/>
</dbReference>
<proteinExistence type="inferred from homology"/>
<evidence type="ECO:0000256" key="1">
    <source>
        <dbReference type="ARBA" id="ARBA00004752"/>
    </source>
</evidence>
<name>A0ABU5QSF1_9BACT</name>
<evidence type="ECO:0000256" key="9">
    <source>
        <dbReference type="ARBA" id="ARBA00023268"/>
    </source>
</evidence>
<feature type="transmembrane region" description="Helical" evidence="12">
    <location>
        <begin position="21"/>
        <end position="38"/>
    </location>
</feature>
<dbReference type="EC" id="2.4.99.28" evidence="10"/>
<protein>
    <recommendedName>
        <fullName evidence="10">peptidoglycan glycosyltransferase</fullName>
        <ecNumber evidence="10">2.4.99.28</ecNumber>
    </recommendedName>
</protein>
<keyword evidence="12" id="KW-0472">Membrane</keyword>
<evidence type="ECO:0000313" key="16">
    <source>
        <dbReference type="EMBL" id="MEA5259739.1"/>
    </source>
</evidence>
<evidence type="ECO:0000256" key="7">
    <source>
        <dbReference type="ARBA" id="ARBA00022679"/>
    </source>
</evidence>
<dbReference type="InterPro" id="IPR001460">
    <property type="entry name" value="PCN-bd_Tpept"/>
</dbReference>
<keyword evidence="12" id="KW-0812">Transmembrane</keyword>
<evidence type="ECO:0000256" key="6">
    <source>
        <dbReference type="ARBA" id="ARBA00022676"/>
    </source>
</evidence>
<dbReference type="Pfam" id="PF00905">
    <property type="entry name" value="Transpeptidase"/>
    <property type="match status" value="1"/>
</dbReference>
<evidence type="ECO:0000256" key="10">
    <source>
        <dbReference type="ARBA" id="ARBA00044770"/>
    </source>
</evidence>
<feature type="domain" description="Penicillin-binding C-terminal" evidence="15">
    <location>
        <begin position="686"/>
        <end position="771"/>
    </location>
</feature>
<comment type="similarity">
    <text evidence="2">In the C-terminal section; belongs to the transpeptidase family.</text>
</comment>
<dbReference type="RefSeq" id="WP_323251623.1">
    <property type="nucleotide sequence ID" value="NZ_JAYFUL010000036.1"/>
</dbReference>
<keyword evidence="6" id="KW-0328">Glycosyltransferase</keyword>